<evidence type="ECO:0000256" key="1">
    <source>
        <dbReference type="SAM" id="MobiDB-lite"/>
    </source>
</evidence>
<feature type="compositionally biased region" description="Low complexity" evidence="1">
    <location>
        <begin position="206"/>
        <end position="218"/>
    </location>
</feature>
<dbReference type="Proteomes" id="UP001283361">
    <property type="component" value="Unassembled WGS sequence"/>
</dbReference>
<proteinExistence type="predicted"/>
<feature type="non-terminal residue" evidence="2">
    <location>
        <position position="241"/>
    </location>
</feature>
<accession>A0AAE1DJX8</accession>
<dbReference type="AlphaFoldDB" id="A0AAE1DJX8"/>
<reference evidence="2" key="1">
    <citation type="journal article" date="2023" name="G3 (Bethesda)">
        <title>A reference genome for the long-term kleptoplast-retaining sea slug Elysia crispata morphotype clarki.</title>
        <authorList>
            <person name="Eastman K.E."/>
            <person name="Pendleton A.L."/>
            <person name="Shaikh M.A."/>
            <person name="Suttiyut T."/>
            <person name="Ogas R."/>
            <person name="Tomko P."/>
            <person name="Gavelis G."/>
            <person name="Widhalm J.R."/>
            <person name="Wisecaver J.H."/>
        </authorList>
    </citation>
    <scope>NUCLEOTIDE SEQUENCE</scope>
    <source>
        <strain evidence="2">ECLA1</strain>
    </source>
</reference>
<feature type="compositionally biased region" description="Polar residues" evidence="1">
    <location>
        <begin position="179"/>
        <end position="205"/>
    </location>
</feature>
<feature type="region of interest" description="Disordered" evidence="1">
    <location>
        <begin position="95"/>
        <end position="223"/>
    </location>
</feature>
<dbReference type="EMBL" id="JAWDGP010003553">
    <property type="protein sequence ID" value="KAK3773237.1"/>
    <property type="molecule type" value="Genomic_DNA"/>
</dbReference>
<name>A0AAE1DJX8_9GAST</name>
<evidence type="ECO:0000313" key="3">
    <source>
        <dbReference type="Proteomes" id="UP001283361"/>
    </source>
</evidence>
<evidence type="ECO:0000313" key="2">
    <source>
        <dbReference type="EMBL" id="KAK3773237.1"/>
    </source>
</evidence>
<organism evidence="2 3">
    <name type="scientific">Elysia crispata</name>
    <name type="common">lettuce slug</name>
    <dbReference type="NCBI Taxonomy" id="231223"/>
    <lineage>
        <taxon>Eukaryota</taxon>
        <taxon>Metazoa</taxon>
        <taxon>Spiralia</taxon>
        <taxon>Lophotrochozoa</taxon>
        <taxon>Mollusca</taxon>
        <taxon>Gastropoda</taxon>
        <taxon>Heterobranchia</taxon>
        <taxon>Euthyneura</taxon>
        <taxon>Panpulmonata</taxon>
        <taxon>Sacoglossa</taxon>
        <taxon>Placobranchoidea</taxon>
        <taxon>Plakobranchidae</taxon>
        <taxon>Elysia</taxon>
    </lineage>
</organism>
<sequence length="241" mass="26618">LGLLLESLLQLRPADRPCMDTVLEHAWFSDGTDLASEISRHAQQITMRTDGRTFPLPKRIRQAFSSSDDDLSWAEGNNKSDFVLTHSKWSCQDGYDNNDVGGGDCGDDMDERERTPDQRDGYDYEYEVENKLCRQGEGPNLGSPPTEFSADSESERFSEPREPEEDGVSTLHSIIRATPASSQQTIVTQDSPSPTPSELGSLSYQTGGTDDTGPSDSGLNVRVAPFTPIPKWCHSTKKIDI</sequence>
<protein>
    <submittedName>
        <fullName evidence="2">Uncharacterized protein</fullName>
    </submittedName>
</protein>
<comment type="caution">
    <text evidence="2">The sequence shown here is derived from an EMBL/GenBank/DDBJ whole genome shotgun (WGS) entry which is preliminary data.</text>
</comment>
<keyword evidence="3" id="KW-1185">Reference proteome</keyword>
<feature type="compositionally biased region" description="Basic and acidic residues" evidence="1">
    <location>
        <begin position="111"/>
        <end position="134"/>
    </location>
</feature>
<gene>
    <name evidence="2" type="ORF">RRG08_011173</name>
</gene>